<dbReference type="InterPro" id="IPR052102">
    <property type="entry name" value="Enkurin_domain-protein"/>
</dbReference>
<comment type="caution">
    <text evidence="8">The sequence shown here is derived from an EMBL/GenBank/DDBJ whole genome shotgun (WGS) entry which is preliminary data.</text>
</comment>
<gene>
    <name evidence="8" type="ORF">BSTOLATCC_MIC55963</name>
</gene>
<feature type="compositionally biased region" description="Basic and acidic residues" evidence="6">
    <location>
        <begin position="26"/>
        <end position="41"/>
    </location>
</feature>
<evidence type="ECO:0000256" key="6">
    <source>
        <dbReference type="SAM" id="MobiDB-lite"/>
    </source>
</evidence>
<evidence type="ECO:0000256" key="3">
    <source>
        <dbReference type="ARBA" id="ARBA00022490"/>
    </source>
</evidence>
<dbReference type="Pfam" id="PF13864">
    <property type="entry name" value="Enkurin"/>
    <property type="match status" value="1"/>
</dbReference>
<name>A0AAU9K6H8_9CILI</name>
<evidence type="ECO:0000256" key="1">
    <source>
        <dbReference type="ARBA" id="ARBA00004138"/>
    </source>
</evidence>
<evidence type="ECO:0000259" key="7">
    <source>
        <dbReference type="PROSITE" id="PS51665"/>
    </source>
</evidence>
<organism evidence="8 9">
    <name type="scientific">Blepharisma stoltei</name>
    <dbReference type="NCBI Taxonomy" id="1481888"/>
    <lineage>
        <taxon>Eukaryota</taxon>
        <taxon>Sar</taxon>
        <taxon>Alveolata</taxon>
        <taxon>Ciliophora</taxon>
        <taxon>Postciliodesmatophora</taxon>
        <taxon>Heterotrichea</taxon>
        <taxon>Heterotrichida</taxon>
        <taxon>Blepharismidae</taxon>
        <taxon>Blepharisma</taxon>
    </lineage>
</organism>
<evidence type="ECO:0000313" key="8">
    <source>
        <dbReference type="EMBL" id="CAG9332518.1"/>
    </source>
</evidence>
<protein>
    <recommendedName>
        <fullName evidence="7">Enkurin domain-containing protein</fullName>
    </recommendedName>
</protein>
<evidence type="ECO:0000256" key="4">
    <source>
        <dbReference type="ARBA" id="ARBA00023212"/>
    </source>
</evidence>
<comment type="subcellular location">
    <subcellularLocation>
        <location evidence="1">Cell projection</location>
        <location evidence="1">Cilium</location>
    </subcellularLocation>
    <subcellularLocation>
        <location evidence="2">Cytoplasm</location>
        <location evidence="2">Cytoskeleton</location>
    </subcellularLocation>
</comment>
<keyword evidence="4" id="KW-0206">Cytoskeleton</keyword>
<keyword evidence="3" id="KW-0963">Cytoplasm</keyword>
<reference evidence="8" key="1">
    <citation type="submission" date="2021-09" db="EMBL/GenBank/DDBJ databases">
        <authorList>
            <consortium name="AG Swart"/>
            <person name="Singh M."/>
            <person name="Singh A."/>
            <person name="Seah K."/>
            <person name="Emmerich C."/>
        </authorList>
    </citation>
    <scope>NUCLEOTIDE SEQUENCE</scope>
    <source>
        <strain evidence="8">ATCC30299</strain>
    </source>
</reference>
<dbReference type="PANTHER" id="PTHR21490">
    <property type="entry name" value="ENKURIN-RELATED"/>
    <property type="match status" value="1"/>
</dbReference>
<dbReference type="InterPro" id="IPR027012">
    <property type="entry name" value="Enkurin_dom"/>
</dbReference>
<dbReference type="PROSITE" id="PS51665">
    <property type="entry name" value="ENKURIN"/>
    <property type="match status" value="1"/>
</dbReference>
<evidence type="ECO:0000256" key="5">
    <source>
        <dbReference type="ARBA" id="ARBA00023273"/>
    </source>
</evidence>
<keyword evidence="5" id="KW-0966">Cell projection</keyword>
<dbReference type="GO" id="GO:0005881">
    <property type="term" value="C:cytoplasmic microtubule"/>
    <property type="evidence" value="ECO:0007669"/>
    <property type="project" value="TreeGrafter"/>
</dbReference>
<evidence type="ECO:0000256" key="2">
    <source>
        <dbReference type="ARBA" id="ARBA00004245"/>
    </source>
</evidence>
<dbReference type="PANTHER" id="PTHR21490:SF2">
    <property type="entry name" value="ENKURIN DOMAIN-CONTAINING PROTEIN 1"/>
    <property type="match status" value="1"/>
</dbReference>
<dbReference type="EMBL" id="CAJZBQ010000054">
    <property type="protein sequence ID" value="CAG9332518.1"/>
    <property type="molecule type" value="Genomic_DNA"/>
</dbReference>
<keyword evidence="9" id="KW-1185">Reference proteome</keyword>
<feature type="domain" description="Enkurin" evidence="7">
    <location>
        <begin position="133"/>
        <end position="225"/>
    </location>
</feature>
<dbReference type="GO" id="GO:0005929">
    <property type="term" value="C:cilium"/>
    <property type="evidence" value="ECO:0007669"/>
    <property type="project" value="UniProtKB-SubCell"/>
</dbReference>
<dbReference type="Proteomes" id="UP001162131">
    <property type="component" value="Unassembled WGS sequence"/>
</dbReference>
<proteinExistence type="predicted"/>
<sequence>MKSKSHRNDGSAMRDIISPPNGFRGTLERKGITPKNHEKDNKNLIKEIQKILKTQPTIEPPKNLTANKFENVQSKVTTRGETPKIDQVKSLDYIKTNIQRIPTIKGKKFEPIPNIDFRTIYVDHCKTPEYIGTIKEELKTTKAQADYELSKLTWPKGTILVPENDRQAHLQELYEKRDSFLALLNRLPFTSNTEAVRMKKGKIEEKLKEVEREISTYSLPKVFIPKQ</sequence>
<dbReference type="AlphaFoldDB" id="A0AAU9K6H8"/>
<feature type="region of interest" description="Disordered" evidence="6">
    <location>
        <begin position="1"/>
        <end position="41"/>
    </location>
</feature>
<accession>A0AAU9K6H8</accession>
<evidence type="ECO:0000313" key="9">
    <source>
        <dbReference type="Proteomes" id="UP001162131"/>
    </source>
</evidence>